<organism evidence="5 6">
    <name type="scientific">Algibacter mikhailovii</name>
    <dbReference type="NCBI Taxonomy" id="425498"/>
    <lineage>
        <taxon>Bacteria</taxon>
        <taxon>Pseudomonadati</taxon>
        <taxon>Bacteroidota</taxon>
        <taxon>Flavobacteriia</taxon>
        <taxon>Flavobacteriales</taxon>
        <taxon>Flavobacteriaceae</taxon>
        <taxon>Algibacter</taxon>
    </lineage>
</organism>
<keyword evidence="6" id="KW-1185">Reference proteome</keyword>
<keyword evidence="1" id="KW-0805">Transcription regulation</keyword>
<dbReference type="Proteomes" id="UP000636004">
    <property type="component" value="Unassembled WGS sequence"/>
</dbReference>
<dbReference type="Pfam" id="PF00196">
    <property type="entry name" value="GerE"/>
    <property type="match status" value="1"/>
</dbReference>
<evidence type="ECO:0000256" key="2">
    <source>
        <dbReference type="ARBA" id="ARBA00023125"/>
    </source>
</evidence>
<dbReference type="PROSITE" id="PS50043">
    <property type="entry name" value="HTH_LUXR_2"/>
    <property type="match status" value="1"/>
</dbReference>
<feature type="domain" description="HTH luxR-type" evidence="4">
    <location>
        <begin position="31"/>
        <end position="96"/>
    </location>
</feature>
<evidence type="ECO:0000256" key="3">
    <source>
        <dbReference type="ARBA" id="ARBA00023163"/>
    </source>
</evidence>
<sequence length="99" mass="11471">MLAINYFFDISEKEKIEEYLQLANHKNMSKSENRIALISPREREVLNLVADGFSSKEIAEILFISNHTAISHRKNLIEKFHVKNTAQLIKRAALTMGLW</sequence>
<reference evidence="5" key="1">
    <citation type="journal article" date="2014" name="Int. J. Syst. Evol. Microbiol.">
        <title>Complete genome sequence of Corynebacterium casei LMG S-19264T (=DSM 44701T), isolated from a smear-ripened cheese.</title>
        <authorList>
            <consortium name="US DOE Joint Genome Institute (JGI-PGF)"/>
            <person name="Walter F."/>
            <person name="Albersmeier A."/>
            <person name="Kalinowski J."/>
            <person name="Ruckert C."/>
        </authorList>
    </citation>
    <scope>NUCLEOTIDE SEQUENCE</scope>
    <source>
        <strain evidence="5">KCTC 12710</strain>
    </source>
</reference>
<dbReference type="PANTHER" id="PTHR44688:SF16">
    <property type="entry name" value="DNA-BINDING TRANSCRIPTIONAL ACTIVATOR DEVR_DOSR"/>
    <property type="match status" value="1"/>
</dbReference>
<dbReference type="InterPro" id="IPR000792">
    <property type="entry name" value="Tscrpt_reg_LuxR_C"/>
</dbReference>
<gene>
    <name evidence="5" type="ORF">GCM10007028_05480</name>
</gene>
<dbReference type="CDD" id="cd06170">
    <property type="entry name" value="LuxR_C_like"/>
    <property type="match status" value="1"/>
</dbReference>
<proteinExistence type="predicted"/>
<name>A0A918V5M4_9FLAO</name>
<protein>
    <recommendedName>
        <fullName evidence="4">HTH luxR-type domain-containing protein</fullName>
    </recommendedName>
</protein>
<dbReference type="SUPFAM" id="SSF46894">
    <property type="entry name" value="C-terminal effector domain of the bipartite response regulators"/>
    <property type="match status" value="1"/>
</dbReference>
<dbReference type="GO" id="GO:0003677">
    <property type="term" value="F:DNA binding"/>
    <property type="evidence" value="ECO:0007669"/>
    <property type="project" value="UniProtKB-KW"/>
</dbReference>
<dbReference type="PRINTS" id="PR00038">
    <property type="entry name" value="HTHLUXR"/>
</dbReference>
<dbReference type="InterPro" id="IPR016032">
    <property type="entry name" value="Sig_transdc_resp-reg_C-effctor"/>
</dbReference>
<comment type="caution">
    <text evidence="5">The sequence shown here is derived from an EMBL/GenBank/DDBJ whole genome shotgun (WGS) entry which is preliminary data.</text>
</comment>
<evidence type="ECO:0000313" key="6">
    <source>
        <dbReference type="Proteomes" id="UP000636004"/>
    </source>
</evidence>
<evidence type="ECO:0000256" key="1">
    <source>
        <dbReference type="ARBA" id="ARBA00023015"/>
    </source>
</evidence>
<dbReference type="SMART" id="SM00421">
    <property type="entry name" value="HTH_LUXR"/>
    <property type="match status" value="1"/>
</dbReference>
<dbReference type="AlphaFoldDB" id="A0A918V5M4"/>
<keyword evidence="3" id="KW-0804">Transcription</keyword>
<dbReference type="InterPro" id="IPR036388">
    <property type="entry name" value="WH-like_DNA-bd_sf"/>
</dbReference>
<evidence type="ECO:0000313" key="5">
    <source>
        <dbReference type="EMBL" id="GGZ71181.1"/>
    </source>
</evidence>
<dbReference type="EMBL" id="BMWZ01000001">
    <property type="protein sequence ID" value="GGZ71181.1"/>
    <property type="molecule type" value="Genomic_DNA"/>
</dbReference>
<dbReference type="PANTHER" id="PTHR44688">
    <property type="entry name" value="DNA-BINDING TRANSCRIPTIONAL ACTIVATOR DEVR_DOSR"/>
    <property type="match status" value="1"/>
</dbReference>
<dbReference type="GO" id="GO:0006355">
    <property type="term" value="P:regulation of DNA-templated transcription"/>
    <property type="evidence" value="ECO:0007669"/>
    <property type="project" value="InterPro"/>
</dbReference>
<keyword evidence="2" id="KW-0238">DNA-binding</keyword>
<reference evidence="5" key="2">
    <citation type="submission" date="2020-09" db="EMBL/GenBank/DDBJ databases">
        <authorList>
            <person name="Sun Q."/>
            <person name="Kim S."/>
        </authorList>
    </citation>
    <scope>NUCLEOTIDE SEQUENCE</scope>
    <source>
        <strain evidence="5">KCTC 12710</strain>
    </source>
</reference>
<dbReference type="Gene3D" id="1.10.10.10">
    <property type="entry name" value="Winged helix-like DNA-binding domain superfamily/Winged helix DNA-binding domain"/>
    <property type="match status" value="1"/>
</dbReference>
<evidence type="ECO:0000259" key="4">
    <source>
        <dbReference type="PROSITE" id="PS50043"/>
    </source>
</evidence>
<accession>A0A918V5M4</accession>